<feature type="region of interest" description="Disordered" evidence="15">
    <location>
        <begin position="1"/>
        <end position="41"/>
    </location>
</feature>
<evidence type="ECO:0000256" key="12">
    <source>
        <dbReference type="ARBA" id="ARBA00022989"/>
    </source>
</evidence>
<sequence>MGWGFPWSSSGGKDTEAAAAHTRRRTTPSPKPEPEYAYSDAPQKRVRPIAWNESLNRTDWSEPRHWVPHVIVVSVAFGLWAFYRSYLRRFPGSGYIAPWYFRRRSLLGKVTSVGDGDGFHLFHTPGGRLAGWGWLRKVPSDRKTLKGKTISVRIAGVDAPEAAHFGRPAQPFSGEALEFLKSYLLGRRVRAYIYKRDQYDRIVATAYVRKPPFFLRKDVGMELLKRGLATVYESKTGAEFGGPILEAKYRRAEEIAKGNNLGMWASGKKGVFGFGKKPDPNFESPKAYKDRMKLQALGQEPK</sequence>
<evidence type="ECO:0000256" key="5">
    <source>
        <dbReference type="ARBA" id="ARBA00014651"/>
    </source>
</evidence>
<keyword evidence="8" id="KW-0479">Metal-binding</keyword>
<dbReference type="FunFam" id="2.40.50.90:FF:000029">
    <property type="entry name" value="Probable endonuclease lcl3"/>
    <property type="match status" value="1"/>
</dbReference>
<proteinExistence type="inferred from homology"/>
<dbReference type="InterPro" id="IPR016071">
    <property type="entry name" value="Staphylococal_nuclease_OB-fold"/>
</dbReference>
<evidence type="ECO:0000256" key="13">
    <source>
        <dbReference type="ARBA" id="ARBA00023128"/>
    </source>
</evidence>
<evidence type="ECO:0000256" key="4">
    <source>
        <dbReference type="ARBA" id="ARBA00013404"/>
    </source>
</evidence>
<evidence type="ECO:0000256" key="10">
    <source>
        <dbReference type="ARBA" id="ARBA00022801"/>
    </source>
</evidence>
<dbReference type="PANTHER" id="PTHR12302">
    <property type="entry name" value="EBNA2 BINDING PROTEIN P100"/>
    <property type="match status" value="1"/>
</dbReference>
<evidence type="ECO:0000256" key="14">
    <source>
        <dbReference type="ARBA" id="ARBA00023136"/>
    </source>
</evidence>
<feature type="domain" description="TNase-like" evidence="17">
    <location>
        <begin position="104"/>
        <end position="266"/>
    </location>
</feature>
<accession>A0AA40F5S4</accession>
<dbReference type="GO" id="GO:0005739">
    <property type="term" value="C:mitochondrion"/>
    <property type="evidence" value="ECO:0007669"/>
    <property type="project" value="UniProtKB-SubCell"/>
</dbReference>
<dbReference type="EMBL" id="JAUKUD010000002">
    <property type="protein sequence ID" value="KAK0751685.1"/>
    <property type="molecule type" value="Genomic_DNA"/>
</dbReference>
<dbReference type="Gene3D" id="2.40.50.90">
    <property type="match status" value="1"/>
</dbReference>
<protein>
    <recommendedName>
        <fullName evidence="4">Probable endonuclease LCL3</fullName>
    </recommendedName>
    <alternativeName>
        <fullName evidence="5">Probable endonuclease lcl3</fullName>
    </alternativeName>
</protein>
<dbReference type="GO" id="GO:0016020">
    <property type="term" value="C:membrane"/>
    <property type="evidence" value="ECO:0007669"/>
    <property type="project" value="UniProtKB-SubCell"/>
</dbReference>
<dbReference type="GO" id="GO:0004519">
    <property type="term" value="F:endonuclease activity"/>
    <property type="evidence" value="ECO:0007669"/>
    <property type="project" value="UniProtKB-KW"/>
</dbReference>
<name>A0AA40F5S4_9PEZI</name>
<dbReference type="GO" id="GO:0046872">
    <property type="term" value="F:metal ion binding"/>
    <property type="evidence" value="ECO:0007669"/>
    <property type="project" value="UniProtKB-KW"/>
</dbReference>
<evidence type="ECO:0000256" key="7">
    <source>
        <dbReference type="ARBA" id="ARBA00022722"/>
    </source>
</evidence>
<dbReference type="SUPFAM" id="SSF50199">
    <property type="entry name" value="Staphylococcal nuclease"/>
    <property type="match status" value="1"/>
</dbReference>
<keyword evidence="9" id="KW-0255">Endonuclease</keyword>
<evidence type="ECO:0000256" key="16">
    <source>
        <dbReference type="SAM" id="Phobius"/>
    </source>
</evidence>
<keyword evidence="6 16" id="KW-0812">Transmembrane</keyword>
<evidence type="ECO:0000256" key="8">
    <source>
        <dbReference type="ARBA" id="ARBA00022723"/>
    </source>
</evidence>
<dbReference type="Pfam" id="PF00565">
    <property type="entry name" value="SNase"/>
    <property type="match status" value="1"/>
</dbReference>
<dbReference type="InterPro" id="IPR035437">
    <property type="entry name" value="SNase_OB-fold_sf"/>
</dbReference>
<organism evidence="18 19">
    <name type="scientific">Schizothecium vesticola</name>
    <dbReference type="NCBI Taxonomy" id="314040"/>
    <lineage>
        <taxon>Eukaryota</taxon>
        <taxon>Fungi</taxon>
        <taxon>Dikarya</taxon>
        <taxon>Ascomycota</taxon>
        <taxon>Pezizomycotina</taxon>
        <taxon>Sordariomycetes</taxon>
        <taxon>Sordariomycetidae</taxon>
        <taxon>Sordariales</taxon>
        <taxon>Schizotheciaceae</taxon>
        <taxon>Schizothecium</taxon>
    </lineage>
</organism>
<feature type="transmembrane region" description="Helical" evidence="16">
    <location>
        <begin position="66"/>
        <end position="83"/>
    </location>
</feature>
<comment type="similarity">
    <text evidence="3">Belongs to the LCL3 family.</text>
</comment>
<dbReference type="AlphaFoldDB" id="A0AA40F5S4"/>
<keyword evidence="12 16" id="KW-1133">Transmembrane helix</keyword>
<gene>
    <name evidence="18" type="ORF">B0T18DRAFT_403148</name>
</gene>
<keyword evidence="19" id="KW-1185">Reference proteome</keyword>
<dbReference type="SMART" id="SM00318">
    <property type="entry name" value="SNc"/>
    <property type="match status" value="1"/>
</dbReference>
<reference evidence="18" key="1">
    <citation type="submission" date="2023-06" db="EMBL/GenBank/DDBJ databases">
        <title>Genome-scale phylogeny and comparative genomics of the fungal order Sordariales.</title>
        <authorList>
            <consortium name="Lawrence Berkeley National Laboratory"/>
            <person name="Hensen N."/>
            <person name="Bonometti L."/>
            <person name="Westerberg I."/>
            <person name="Brannstrom I.O."/>
            <person name="Guillou S."/>
            <person name="Cros-Aarteil S."/>
            <person name="Calhoun S."/>
            <person name="Haridas S."/>
            <person name="Kuo A."/>
            <person name="Mondo S."/>
            <person name="Pangilinan J."/>
            <person name="Riley R."/>
            <person name="LaButti K."/>
            <person name="Andreopoulos B."/>
            <person name="Lipzen A."/>
            <person name="Chen C."/>
            <person name="Yanf M."/>
            <person name="Daum C."/>
            <person name="Ng V."/>
            <person name="Clum A."/>
            <person name="Steindorff A."/>
            <person name="Ohm R."/>
            <person name="Martin F."/>
            <person name="Silar P."/>
            <person name="Natvig D."/>
            <person name="Lalanne C."/>
            <person name="Gautier V."/>
            <person name="Ament-velasquez S.L."/>
            <person name="Kruys A."/>
            <person name="Hutchinson M.I."/>
            <person name="Powell A.J."/>
            <person name="Barry K."/>
            <person name="Miller A.N."/>
            <person name="Grigoriev I.V."/>
            <person name="Debuchy R."/>
            <person name="Gladieux P."/>
            <person name="Thoren M.H."/>
            <person name="Johannesson H."/>
        </authorList>
    </citation>
    <scope>NUCLEOTIDE SEQUENCE</scope>
    <source>
        <strain evidence="18">SMH3187-1</strain>
    </source>
</reference>
<evidence type="ECO:0000256" key="9">
    <source>
        <dbReference type="ARBA" id="ARBA00022759"/>
    </source>
</evidence>
<evidence type="ECO:0000259" key="17">
    <source>
        <dbReference type="PROSITE" id="PS50830"/>
    </source>
</evidence>
<evidence type="ECO:0000256" key="11">
    <source>
        <dbReference type="ARBA" id="ARBA00022837"/>
    </source>
</evidence>
<evidence type="ECO:0000313" key="18">
    <source>
        <dbReference type="EMBL" id="KAK0751685.1"/>
    </source>
</evidence>
<dbReference type="GO" id="GO:0016787">
    <property type="term" value="F:hydrolase activity"/>
    <property type="evidence" value="ECO:0007669"/>
    <property type="project" value="UniProtKB-KW"/>
</dbReference>
<keyword evidence="10" id="KW-0378">Hydrolase</keyword>
<evidence type="ECO:0000256" key="6">
    <source>
        <dbReference type="ARBA" id="ARBA00022692"/>
    </source>
</evidence>
<dbReference type="Proteomes" id="UP001172155">
    <property type="component" value="Unassembled WGS sequence"/>
</dbReference>
<evidence type="ECO:0000313" key="19">
    <source>
        <dbReference type="Proteomes" id="UP001172155"/>
    </source>
</evidence>
<comment type="caution">
    <text evidence="18">The sequence shown here is derived from an EMBL/GenBank/DDBJ whole genome shotgun (WGS) entry which is preliminary data.</text>
</comment>
<dbReference type="PANTHER" id="PTHR12302:SF3">
    <property type="entry name" value="SERINE_THREONINE-PROTEIN KINASE 31"/>
    <property type="match status" value="1"/>
</dbReference>
<comment type="subcellular location">
    <subcellularLocation>
        <location evidence="1">Membrane</location>
        <topology evidence="1">Single-pass membrane protein</topology>
    </subcellularLocation>
    <subcellularLocation>
        <location evidence="2">Mitochondrion</location>
    </subcellularLocation>
</comment>
<evidence type="ECO:0000256" key="1">
    <source>
        <dbReference type="ARBA" id="ARBA00004167"/>
    </source>
</evidence>
<keyword evidence="13" id="KW-0496">Mitochondrion</keyword>
<evidence type="ECO:0000256" key="2">
    <source>
        <dbReference type="ARBA" id="ARBA00004173"/>
    </source>
</evidence>
<evidence type="ECO:0000256" key="15">
    <source>
        <dbReference type="SAM" id="MobiDB-lite"/>
    </source>
</evidence>
<keyword evidence="14 16" id="KW-0472">Membrane</keyword>
<evidence type="ECO:0000256" key="3">
    <source>
        <dbReference type="ARBA" id="ARBA00005435"/>
    </source>
</evidence>
<keyword evidence="11" id="KW-0106">Calcium</keyword>
<keyword evidence="7" id="KW-0540">Nuclease</keyword>
<dbReference type="PROSITE" id="PS50830">
    <property type="entry name" value="TNASE_3"/>
    <property type="match status" value="1"/>
</dbReference>